<keyword evidence="1 4" id="KW-0489">Methyltransferase</keyword>
<reference evidence="4 5" key="1">
    <citation type="submission" date="2019-08" db="EMBL/GenBank/DDBJ databases">
        <authorList>
            <person name="Peeters C."/>
        </authorList>
    </citation>
    <scope>NUCLEOTIDE SEQUENCE [LARGE SCALE GENOMIC DNA]</scope>
    <source>
        <strain evidence="4 5">LMG 31013</strain>
    </source>
</reference>
<dbReference type="Proteomes" id="UP000334380">
    <property type="component" value="Unassembled WGS sequence"/>
</dbReference>
<keyword evidence="5" id="KW-1185">Reference proteome</keyword>
<dbReference type="InterPro" id="IPR029063">
    <property type="entry name" value="SAM-dependent_MTases_sf"/>
</dbReference>
<evidence type="ECO:0000313" key="5">
    <source>
        <dbReference type="Proteomes" id="UP000334380"/>
    </source>
</evidence>
<dbReference type="CDD" id="cd02440">
    <property type="entry name" value="AdoMet_MTases"/>
    <property type="match status" value="1"/>
</dbReference>
<dbReference type="EC" id="2.1.1.77" evidence="4"/>
<dbReference type="AlphaFoldDB" id="A0A5E4T8X3"/>
<evidence type="ECO:0000256" key="2">
    <source>
        <dbReference type="ARBA" id="ARBA00022679"/>
    </source>
</evidence>
<evidence type="ECO:0000313" key="4">
    <source>
        <dbReference type="EMBL" id="VVD82519.1"/>
    </source>
</evidence>
<keyword evidence="2 4" id="KW-0808">Transferase</keyword>
<organism evidence="4 5">
    <name type="scientific">Pandoraea terrigena</name>
    <dbReference type="NCBI Taxonomy" id="2508292"/>
    <lineage>
        <taxon>Bacteria</taxon>
        <taxon>Pseudomonadati</taxon>
        <taxon>Pseudomonadota</taxon>
        <taxon>Betaproteobacteria</taxon>
        <taxon>Burkholderiales</taxon>
        <taxon>Burkholderiaceae</taxon>
        <taxon>Pandoraea</taxon>
    </lineage>
</organism>
<dbReference type="Gene3D" id="3.40.50.150">
    <property type="entry name" value="Vaccinia Virus protein VP39"/>
    <property type="match status" value="1"/>
</dbReference>
<dbReference type="SUPFAM" id="SSF53335">
    <property type="entry name" value="S-adenosyl-L-methionine-dependent methyltransferases"/>
    <property type="match status" value="1"/>
</dbReference>
<dbReference type="Pfam" id="PF13578">
    <property type="entry name" value="Methyltransf_24"/>
    <property type="match status" value="1"/>
</dbReference>
<dbReference type="PROSITE" id="PS51682">
    <property type="entry name" value="SAM_OMT_I"/>
    <property type="match status" value="1"/>
</dbReference>
<protein>
    <submittedName>
        <fullName evidence="4">Protein-L-isoaspartate O-methyltransferase</fullName>
        <ecNumber evidence="4">2.1.1.77</ecNumber>
    </submittedName>
</protein>
<dbReference type="EMBL" id="CABPRU010000002">
    <property type="protein sequence ID" value="VVD82519.1"/>
    <property type="molecule type" value="Genomic_DNA"/>
</dbReference>
<gene>
    <name evidence="4" type="primary">pcm_1</name>
    <name evidence="4" type="ORF">PTE31013_01185</name>
</gene>
<keyword evidence="3" id="KW-0949">S-adenosyl-L-methionine</keyword>
<evidence type="ECO:0000256" key="3">
    <source>
        <dbReference type="ARBA" id="ARBA00022691"/>
    </source>
</evidence>
<proteinExistence type="predicted"/>
<accession>A0A5E4T8X3</accession>
<evidence type="ECO:0000256" key="1">
    <source>
        <dbReference type="ARBA" id="ARBA00022603"/>
    </source>
</evidence>
<sequence length="200" mass="21887">MIFLDGALPGILSGLESLGAENDLRMVERSQKSLNLERPTAELLYILVTSARRRHILEIGTSNGYSAIWLASALRETEGRPLLTIEHSPHKAAQAKANLKEASLQDWVHVIEGDATSVCAALAGPFDCVFFDADRVSASKQLEHLLPKLTEDALLLADNALSHPDEIADYISRVEALQAFDTVTVPVGKGLHIARRRRQS</sequence>
<dbReference type="OrthoDB" id="9799672at2"/>
<name>A0A5E4T8X3_9BURK</name>
<dbReference type="InterPro" id="IPR002935">
    <property type="entry name" value="SAM_O-MeTrfase"/>
</dbReference>
<dbReference type="PANTHER" id="PTHR43167:SF1">
    <property type="entry name" value="PUTATIVE (AFU_ORTHOLOGUE AFUA_6G01830)-RELATED"/>
    <property type="match status" value="1"/>
</dbReference>
<dbReference type="GO" id="GO:0004719">
    <property type="term" value="F:protein-L-isoaspartate (D-aspartate) O-methyltransferase activity"/>
    <property type="evidence" value="ECO:0007669"/>
    <property type="project" value="UniProtKB-EC"/>
</dbReference>
<dbReference type="PANTHER" id="PTHR43167">
    <property type="entry name" value="PUTATIVE (AFU_ORTHOLOGUE AFUA_6G01830)-RELATED"/>
    <property type="match status" value="1"/>
</dbReference>
<dbReference type="GO" id="GO:0032259">
    <property type="term" value="P:methylation"/>
    <property type="evidence" value="ECO:0007669"/>
    <property type="project" value="UniProtKB-KW"/>
</dbReference>